<dbReference type="GO" id="GO:0007411">
    <property type="term" value="P:axon guidance"/>
    <property type="evidence" value="ECO:0007669"/>
    <property type="project" value="TreeGrafter"/>
</dbReference>
<dbReference type="PRINTS" id="PR01347">
    <property type="entry name" value="EPHRIN"/>
</dbReference>
<keyword evidence="2" id="KW-0732">Signal</keyword>
<keyword evidence="9" id="KW-0812">Transmembrane</keyword>
<feature type="compositionally biased region" description="Polar residues" evidence="8">
    <location>
        <begin position="205"/>
        <end position="225"/>
    </location>
</feature>
<evidence type="ECO:0000256" key="8">
    <source>
        <dbReference type="SAM" id="MobiDB-lite"/>
    </source>
</evidence>
<organism evidence="11 12">
    <name type="scientific">Blomia tropicalis</name>
    <name type="common">Mite</name>
    <dbReference type="NCBI Taxonomy" id="40697"/>
    <lineage>
        <taxon>Eukaryota</taxon>
        <taxon>Metazoa</taxon>
        <taxon>Ecdysozoa</taxon>
        <taxon>Arthropoda</taxon>
        <taxon>Chelicerata</taxon>
        <taxon>Arachnida</taxon>
        <taxon>Acari</taxon>
        <taxon>Acariformes</taxon>
        <taxon>Sarcoptiformes</taxon>
        <taxon>Astigmata</taxon>
        <taxon>Glycyphagoidea</taxon>
        <taxon>Echimyopodidae</taxon>
        <taxon>Blomia</taxon>
    </lineage>
</organism>
<dbReference type="EMBL" id="JAPWDV010000001">
    <property type="protein sequence ID" value="KAJ6225894.1"/>
    <property type="molecule type" value="Genomic_DNA"/>
</dbReference>
<name>A0A9Q0RTI4_BLOTA</name>
<evidence type="ECO:0000256" key="5">
    <source>
        <dbReference type="ARBA" id="ARBA00023180"/>
    </source>
</evidence>
<evidence type="ECO:0000256" key="3">
    <source>
        <dbReference type="ARBA" id="ARBA00023136"/>
    </source>
</evidence>
<evidence type="ECO:0000256" key="6">
    <source>
        <dbReference type="PROSITE-ProRule" id="PRU00884"/>
    </source>
</evidence>
<evidence type="ECO:0000256" key="9">
    <source>
        <dbReference type="SAM" id="Phobius"/>
    </source>
</evidence>
<accession>A0A9Q0RTI4</accession>
<dbReference type="Proteomes" id="UP001142055">
    <property type="component" value="Chromosome 1"/>
</dbReference>
<dbReference type="Pfam" id="PF00812">
    <property type="entry name" value="Ephrin"/>
    <property type="match status" value="1"/>
</dbReference>
<keyword evidence="3 7" id="KW-0472">Membrane</keyword>
<gene>
    <name evidence="11" type="ORF">RDWZM_004439</name>
</gene>
<dbReference type="GO" id="GO:0046875">
    <property type="term" value="F:ephrin receptor binding"/>
    <property type="evidence" value="ECO:0007669"/>
    <property type="project" value="TreeGrafter"/>
</dbReference>
<comment type="similarity">
    <text evidence="6 7">Belongs to the ephrin family.</text>
</comment>
<dbReference type="Gene3D" id="2.60.40.420">
    <property type="entry name" value="Cupredoxins - blue copper proteins"/>
    <property type="match status" value="1"/>
</dbReference>
<dbReference type="PANTHER" id="PTHR11304:SF29">
    <property type="entry name" value="EPHRIN"/>
    <property type="match status" value="1"/>
</dbReference>
<proteinExistence type="inferred from homology"/>
<feature type="non-terminal residue" evidence="11">
    <location>
        <position position="416"/>
    </location>
</feature>
<dbReference type="GO" id="GO:0048013">
    <property type="term" value="P:ephrin receptor signaling pathway"/>
    <property type="evidence" value="ECO:0007669"/>
    <property type="project" value="TreeGrafter"/>
</dbReference>
<feature type="domain" description="Ephrin RBD" evidence="10">
    <location>
        <begin position="1"/>
        <end position="129"/>
    </location>
</feature>
<feature type="region of interest" description="Disordered" evidence="8">
    <location>
        <begin position="205"/>
        <end position="230"/>
    </location>
</feature>
<dbReference type="SUPFAM" id="SSF49503">
    <property type="entry name" value="Cupredoxins"/>
    <property type="match status" value="1"/>
</dbReference>
<comment type="caution">
    <text evidence="6">Lacks conserved residue(s) required for the propagation of feature annotation.</text>
</comment>
<dbReference type="AlphaFoldDB" id="A0A9Q0RTI4"/>
<keyword evidence="5" id="KW-0325">Glycoprotein</keyword>
<dbReference type="PROSITE" id="PS51551">
    <property type="entry name" value="EPHRIN_RBD_2"/>
    <property type="match status" value="1"/>
</dbReference>
<evidence type="ECO:0000256" key="4">
    <source>
        <dbReference type="ARBA" id="ARBA00023157"/>
    </source>
</evidence>
<evidence type="ECO:0000256" key="2">
    <source>
        <dbReference type="ARBA" id="ARBA00022729"/>
    </source>
</evidence>
<feature type="transmembrane region" description="Helical" evidence="9">
    <location>
        <begin position="387"/>
        <end position="409"/>
    </location>
</feature>
<keyword evidence="9" id="KW-1133">Transmembrane helix</keyword>
<evidence type="ECO:0000256" key="1">
    <source>
        <dbReference type="ARBA" id="ARBA00004370"/>
    </source>
</evidence>
<comment type="caution">
    <text evidence="11">The sequence shown here is derived from an EMBL/GenBank/DDBJ whole genome shotgun (WGS) entry which is preliminary data.</text>
</comment>
<dbReference type="PANTHER" id="PTHR11304">
    <property type="entry name" value="EPHRIN"/>
    <property type="match status" value="1"/>
</dbReference>
<protein>
    <recommendedName>
        <fullName evidence="10">Ephrin RBD domain-containing protein</fullName>
    </recommendedName>
</protein>
<reference evidence="11" key="1">
    <citation type="submission" date="2022-12" db="EMBL/GenBank/DDBJ databases">
        <title>Genome assemblies of Blomia tropicalis.</title>
        <authorList>
            <person name="Cui Y."/>
        </authorList>
    </citation>
    <scope>NUCLEOTIDE SEQUENCE</scope>
    <source>
        <tissue evidence="11">Adult mites</tissue>
    </source>
</reference>
<evidence type="ECO:0000313" key="12">
    <source>
        <dbReference type="Proteomes" id="UP001142055"/>
    </source>
</evidence>
<keyword evidence="12" id="KW-1185">Reference proteome</keyword>
<dbReference type="GO" id="GO:0005886">
    <property type="term" value="C:plasma membrane"/>
    <property type="evidence" value="ECO:0007669"/>
    <property type="project" value="TreeGrafter"/>
</dbReference>
<dbReference type="InterPro" id="IPR008972">
    <property type="entry name" value="Cupredoxin"/>
</dbReference>
<dbReference type="InterPro" id="IPR031328">
    <property type="entry name" value="Ephrin"/>
</dbReference>
<feature type="region of interest" description="Disordered" evidence="8">
    <location>
        <begin position="291"/>
        <end position="314"/>
    </location>
</feature>
<evidence type="ECO:0000259" key="10">
    <source>
        <dbReference type="PROSITE" id="PS51551"/>
    </source>
</evidence>
<sequence length="416" mass="46995">FRIDNTDHIIDVNRGNVAYEYDQINIICPSYSTGTRDDAETYIIYNVSKEEYDSCHIGNKAVARTIAVCDKPNLNRYFTITFRPFTPQPGGLEFRPGQDYYFIALPASDNDPNPSRPCQKYHMKVVFKVCCKRPHQPTIGTSTRPSVTSSIRTTTTTTTTMTPSTTTIPSSIVPLVTYPGVIVPLGKGTNRSSIIPPVRIPLIPNQSRPSSSNPTIPSFPNINNNNRDREKPMMMNIPSITQHDRPGLGFRHQHGSADPTNPYDIGSKPYWKNGQMPSPFPKAYHPYHPSQLTSTTTPDPLWKPHHGSVSTSRDRYPYNYHNSKKVSSFSSSIYLYTKADGSSLKLTMPMPKTCLCLVPGRYPLYPQNDIREKSDGLNSASYGLHRLTWWTILLSIMTIATNTFVWSYVTRLYILW</sequence>
<comment type="subcellular location">
    <subcellularLocation>
        <location evidence="1">Membrane</location>
    </subcellularLocation>
</comment>
<evidence type="ECO:0000313" key="11">
    <source>
        <dbReference type="EMBL" id="KAJ6225894.1"/>
    </source>
</evidence>
<evidence type="ECO:0000256" key="7">
    <source>
        <dbReference type="RuleBase" id="RU004375"/>
    </source>
</evidence>
<keyword evidence="4" id="KW-1015">Disulfide bond</keyword>
<dbReference type="InterPro" id="IPR001799">
    <property type="entry name" value="Ephrin_RBD"/>
</dbReference>